<feature type="compositionally biased region" description="Polar residues" evidence="2">
    <location>
        <begin position="1617"/>
        <end position="1648"/>
    </location>
</feature>
<feature type="compositionally biased region" description="Basic and acidic residues" evidence="2">
    <location>
        <begin position="1592"/>
        <end position="1601"/>
    </location>
</feature>
<comment type="caution">
    <text evidence="3">The sequence shown here is derived from an EMBL/GenBank/DDBJ whole genome shotgun (WGS) entry which is preliminary data.</text>
</comment>
<feature type="compositionally biased region" description="Low complexity" evidence="2">
    <location>
        <begin position="619"/>
        <end position="632"/>
    </location>
</feature>
<feature type="coiled-coil region" evidence="1">
    <location>
        <begin position="1319"/>
        <end position="1346"/>
    </location>
</feature>
<feature type="region of interest" description="Disordered" evidence="2">
    <location>
        <begin position="359"/>
        <end position="397"/>
    </location>
</feature>
<feature type="region of interest" description="Disordered" evidence="2">
    <location>
        <begin position="220"/>
        <end position="239"/>
    </location>
</feature>
<evidence type="ECO:0000313" key="3">
    <source>
        <dbReference type="EMBL" id="OTP10343.1"/>
    </source>
</evidence>
<proteinExistence type="predicted"/>
<keyword evidence="4" id="KW-1185">Reference proteome</keyword>
<keyword evidence="1" id="KW-0175">Coiled coil</keyword>
<evidence type="ECO:0000256" key="1">
    <source>
        <dbReference type="SAM" id="Coils"/>
    </source>
</evidence>
<feature type="region of interest" description="Disordered" evidence="2">
    <location>
        <begin position="1592"/>
        <end position="1662"/>
    </location>
</feature>
<accession>A0A242K059</accession>
<dbReference type="EMBL" id="NGMO01000003">
    <property type="protein sequence ID" value="OTP10343.1"/>
    <property type="molecule type" value="Genomic_DNA"/>
</dbReference>
<feature type="region of interest" description="Disordered" evidence="2">
    <location>
        <begin position="614"/>
        <end position="638"/>
    </location>
</feature>
<evidence type="ECO:0000313" key="4">
    <source>
        <dbReference type="Proteomes" id="UP000194933"/>
    </source>
</evidence>
<feature type="region of interest" description="Disordered" evidence="2">
    <location>
        <begin position="2231"/>
        <end position="2254"/>
    </location>
</feature>
<protein>
    <submittedName>
        <fullName evidence="3">Uncharacterized protein</fullName>
    </submittedName>
</protein>
<dbReference type="Proteomes" id="UP000194933">
    <property type="component" value="Unassembled WGS sequence"/>
</dbReference>
<dbReference type="RefSeq" id="WP_086285099.1">
    <property type="nucleotide sequence ID" value="NZ_NGMO01000003.1"/>
</dbReference>
<feature type="compositionally biased region" description="Basic and acidic residues" evidence="2">
    <location>
        <begin position="369"/>
        <end position="379"/>
    </location>
</feature>
<gene>
    <name evidence="3" type="ORF">A5844_002043</name>
</gene>
<name>A0A242K059_9ENTE</name>
<reference evidence="3 4" key="1">
    <citation type="submission" date="2017-05" db="EMBL/GenBank/DDBJ databases">
        <title>The Genome Sequence of Enterococcus sp. 10A9_DIV0425.</title>
        <authorList>
            <consortium name="The Broad Institute Genomics Platform"/>
            <consortium name="The Broad Institute Genomic Center for Infectious Diseases"/>
            <person name="Earl A."/>
            <person name="Manson A."/>
            <person name="Schwartman J."/>
            <person name="Gilmore M."/>
            <person name="Abouelleil A."/>
            <person name="Cao P."/>
            <person name="Chapman S."/>
            <person name="Cusick C."/>
            <person name="Shea T."/>
            <person name="Young S."/>
            <person name="Neafsey D."/>
            <person name="Nusbaum C."/>
            <person name="Birren B."/>
        </authorList>
    </citation>
    <scope>NUCLEOTIDE SEQUENCE [LARGE SCALE GENOMIC DNA]</scope>
    <source>
        <strain evidence="3 4">10A9_DIV0425</strain>
    </source>
</reference>
<sequence>MPKLPQDAYREKIGNNNNKRNDEHPSGTDQKVLTYMANHNGLTATRNGVWTFTGLVQLLSILQNLHLPDPPEQHPVVEKDSPAFEVTTRIDVRRDGNQTRIHSFVSTSTINPARIQSLNTTMPQQSTSIALPFVSTSPFFGNQTFYNQTTTATATQQDIDVAKITHELSFSVHQSAHEIYQALKCYTTRRTDQVNTYIIAGVSVEQTRLTTICQDAVGRSNAQNEQGMKQESEHAPLSSQHMNNPVHFSAEEAAQKLSKAFQAAYENKQNATEDEPTNVHNQVTGTFWNGLTEQFYQFFSQHAHTSYTQKQDGGSEETLFSHIVDWFLRAFSVNYGEPIPPIPIPQSEKNRQVPVNIHPMDHSLPTKTSKKEAKNEKQVSNHQEPPPEATSEAAAVSNPEEESFLAQFWDMAVDIIERVDGYIQYFNFNVFPHLGAEARPIPVGIETTVENNPIHVTTTPSEATELNVTQAGEIATTQEINQKIQAFLRENRADLTKAVVQEEQEIPLPTWNREQKENIRKKLVDFFMENGIACQESNAKDLIETVGEWVLLEDAVPVTLDMVKVKQIAKLLLGMNEETVISEEQASLTVGTWVYETIKDNQPVALALVAEMTKQPEGTSTPSTTSSPQSTSVDKRKNKVVETDGIQWRDPEVRKQVEAFFQQKKLLSDQPTKEEVLIAMGKRITQEKNNTLVFNHKRLQPLAKVILKALKLNDEKNKENLSNKDAELTIMKWAFETILGSSLEAYMVKILVSAPDVDQFTIGRLRDLFTVRNLEKEGLIQLDTPTLSQKQKRFFNRLWNFLLQKELPNYFLDSSGLADNLLISDYASLMQLTGVKILKEGGYLESFSSEDSRLMGQHFWENILEKGITIYEEFRHLLMPSLLAVAQLEPDLLREALATGTYKEVAISTFIGYQKEGYYKIIENQEILDRLYKAYQKNFLQWRRKEALATALAQTCRDKGSLTSFDVIKQNYLIGAADPCPDIDWLPTKLETRYTKLTKNVAEAYLPLDKKLIEFALPAFDKEERAFIFSEGTHLYEANAELKNESDYIEEMPVTSGSPAIHFLLSVRKKKTTTLSLNKTDLFVAVNGKEERWYALKQLDGEGGYRFYRVNQDPLLYLKLGLFDQKNLWKNGYKKEGNEIRIGDKLFTFSTHVNRNKKLSHGIETAPFIEVLSRKHSDQLYQQLYDSGNDKADLKKAWEVTKHFIPFYDCVTGIINQDTEEAVVSCTIDALLMIPILGQVTSLNMKFALGVARAFVRGGIRNVIRSSRSFLPTMAEIRRLVLTFAQNLDPGFEPLIGGGRLIVRKLVKFKNELHVGKKIKDLLERVEKLEKAQEALKKSIEMLEWKGLEVPVKKVNEHLYMRVTNLETAEVFGGLFMKKGNRIEAYRPATFTTEQLNLIDLLKVKLDKDQVFVVEVNSNPQAYGTGEITTVKKEGEETKRFIRMKGKLIEVSMTIIKEHGFRLDVYARHAGKIMPVNFNGVEWYFEAPTSPFISKSVEEKIARELDKFETRKNPSDLSAPDGKGLMWEESGRSHIKINDHYIPLIALDKKDNRYHLVKKDSNEPMTILRFDEKKGKFRFETDLERAKVEAIEKTNKKEKSPKLKVLQHKRKLKKQDITSGTSKVSQGETPGTSGTSRVSQGETAGTSSTKKKRVNRSKMGTLVGQVKKNDIPKSAGKRDLWSKLREAELYKYVVPRIEDPNVRLAPLTEFVSDLPNKYHFSDKEIRRNILKTIKEHLPPNSTFNTMAGVKPDKVPDFLKLFIQDIEYGLEQLTKFTDSGIAIFEKLLLDKTTAKAELNKAVANAVVDNAVAQAVVDDAVVKVQLAESTLDQAIAKAELKEAMAKAEHAQFELDKAVELVKFDKTLSQSKVGEYLTKLLSINETPSQELLITETIKRLLHRLKKIKDFYKQSKQRDYENILFVWSDLFVKKEGENGYVSTVDLAIPKAEVFPTDGECRVIIYADSHHLDPQKAPDYELTARPSRVLIHEGSHLVSHTEDLAVQYYPPRGTELTAAQAITRLYEEFNNIVNLDSQPFSIFVDHLAKELNLPNLSKSEVLRVMCEDDLLIYNFLLTDAELSTLILRDIIEGRGINEIVRVPRSTDNQKMKLKFLFLYTAMAYLFRNSNLEVNLQLNQMKEQDTTKVTDNVSTDIPSKEIMEETRMIGHTESLKNLKYRAKDRLKKEVSDLITTSMTKSNNSTTEFIMKEQGVTSPTQSPSTLSFSDLVTRSIEKRNKLRQNVSKKQTHNRQEATPQY</sequence>
<organism evidence="3 4">
    <name type="scientific">Candidatus Enterococcus wittei</name>
    <dbReference type="NCBI Taxonomy" id="1987383"/>
    <lineage>
        <taxon>Bacteria</taxon>
        <taxon>Bacillati</taxon>
        <taxon>Bacillota</taxon>
        <taxon>Bacilli</taxon>
        <taxon>Lactobacillales</taxon>
        <taxon>Enterococcaceae</taxon>
        <taxon>Enterococcus</taxon>
    </lineage>
</organism>
<evidence type="ECO:0000256" key="2">
    <source>
        <dbReference type="SAM" id="MobiDB-lite"/>
    </source>
</evidence>